<dbReference type="AlphaFoldDB" id="D5C050"/>
<feature type="domain" description="2-oxoacid dehydrogenase acyltransferase catalytic" evidence="4">
    <location>
        <begin position="205"/>
        <end position="257"/>
    </location>
</feature>
<keyword evidence="3" id="KW-0012">Acyltransferase</keyword>
<gene>
    <name evidence="5" type="ordered locus">Nhal_3249</name>
</gene>
<dbReference type="PANTHER" id="PTHR43178:SF5">
    <property type="entry name" value="LIPOAMIDE ACYLTRANSFERASE COMPONENT OF BRANCHED-CHAIN ALPHA-KETO ACID DEHYDROGENASE COMPLEX, MITOCHONDRIAL"/>
    <property type="match status" value="1"/>
</dbReference>
<dbReference type="SUPFAM" id="SSF52777">
    <property type="entry name" value="CoA-dependent acyltransferases"/>
    <property type="match status" value="1"/>
</dbReference>
<dbReference type="Pfam" id="PF00198">
    <property type="entry name" value="2-oxoacid_dh"/>
    <property type="match status" value="2"/>
</dbReference>
<feature type="domain" description="2-oxoacid dehydrogenase acyltransferase catalytic" evidence="4">
    <location>
        <begin position="26"/>
        <end position="139"/>
    </location>
</feature>
<dbReference type="Gene3D" id="3.30.559.10">
    <property type="entry name" value="Chloramphenicol acetyltransferase-like domain"/>
    <property type="match status" value="1"/>
</dbReference>
<evidence type="ECO:0000256" key="3">
    <source>
        <dbReference type="ARBA" id="ARBA00023315"/>
    </source>
</evidence>
<comment type="cofactor">
    <cofactor evidence="1">
        <name>(R)-lipoate</name>
        <dbReference type="ChEBI" id="CHEBI:83088"/>
    </cofactor>
</comment>
<proteinExistence type="predicted"/>
<sequence length="277" mass="31078">MNEFTLLPRNRYFEVLGGMNKDNHSDNKVAMLSEVDMSSAAWIRANWPHSELKPSYTAFVAKAVSLALYDHPYANRIPLEWPFFKRIVQLNTVHMTVAVERDYPGAEQAVYAATIRNTDQLDLAAITQELQMIAQGTEETSERWRTVQWIVKRVPTPLARAVLRIPLLFPSLWVEHRGGAAMISSPAKYGVDTMIGAWPWPLGFSFGLVKERPLVVGGRLEVRPTMALTMSFDRRLMGGAPAARFFKTVCDHIERAEYDMALSKSAPAPRALAVSSS</sequence>
<dbReference type="GO" id="GO:0016407">
    <property type="term" value="F:acetyltransferase activity"/>
    <property type="evidence" value="ECO:0007669"/>
    <property type="project" value="TreeGrafter"/>
</dbReference>
<keyword evidence="6" id="KW-1185">Reference proteome</keyword>
<dbReference type="STRING" id="472759.Nhal_3249"/>
<keyword evidence="2" id="KW-0808">Transferase</keyword>
<dbReference type="KEGG" id="nhl:Nhal_3249"/>
<dbReference type="EMBL" id="CP001798">
    <property type="protein sequence ID" value="ADE16297.1"/>
    <property type="molecule type" value="Genomic_DNA"/>
</dbReference>
<dbReference type="InterPro" id="IPR001078">
    <property type="entry name" value="2-oxoacid_DH_actylTfrase"/>
</dbReference>
<dbReference type="Proteomes" id="UP000001844">
    <property type="component" value="Chromosome"/>
</dbReference>
<dbReference type="PANTHER" id="PTHR43178">
    <property type="entry name" value="DIHYDROLIPOAMIDE ACETYLTRANSFERASE COMPONENT OF PYRUVATE DEHYDROGENASE COMPLEX"/>
    <property type="match status" value="1"/>
</dbReference>
<dbReference type="OrthoDB" id="9801841at2"/>
<evidence type="ECO:0000313" key="5">
    <source>
        <dbReference type="EMBL" id="ADE16297.1"/>
    </source>
</evidence>
<dbReference type="InterPro" id="IPR050743">
    <property type="entry name" value="2-oxoacid_DH_E2_comp"/>
</dbReference>
<protein>
    <submittedName>
        <fullName evidence="5">Catalytic domain of components of various dehydrogenase complexes</fullName>
    </submittedName>
</protein>
<dbReference type="eggNOG" id="COG0508">
    <property type="taxonomic scope" value="Bacteria"/>
</dbReference>
<dbReference type="GO" id="GO:0005737">
    <property type="term" value="C:cytoplasm"/>
    <property type="evidence" value="ECO:0007669"/>
    <property type="project" value="TreeGrafter"/>
</dbReference>
<reference evidence="6" key="1">
    <citation type="submission" date="2010-04" db="EMBL/GenBank/DDBJ databases">
        <title>Complete genome sequence of Nitrosococcus halophilus Nc4, a salt-adapted, aerobic obligate ammonia-oxidizing sulfur purple bacterium.</title>
        <authorList>
            <consortium name="US DOE Joint Genome Institute"/>
            <person name="Campbell M.A."/>
            <person name="Malfatti S.A."/>
            <person name="Chain P.S.G."/>
            <person name="Heidelberg J.F."/>
            <person name="Ward B.B."/>
            <person name="Klotz M.G."/>
        </authorList>
    </citation>
    <scope>NUCLEOTIDE SEQUENCE [LARGE SCALE GENOMIC DNA]</scope>
    <source>
        <strain evidence="6">Nc4</strain>
    </source>
</reference>
<organism evidence="5 6">
    <name type="scientific">Nitrosococcus halophilus (strain Nc4)</name>
    <dbReference type="NCBI Taxonomy" id="472759"/>
    <lineage>
        <taxon>Bacteria</taxon>
        <taxon>Pseudomonadati</taxon>
        <taxon>Pseudomonadota</taxon>
        <taxon>Gammaproteobacteria</taxon>
        <taxon>Chromatiales</taxon>
        <taxon>Chromatiaceae</taxon>
        <taxon>Nitrosococcus</taxon>
    </lineage>
</organism>
<accession>D5C050</accession>
<dbReference type="RefSeq" id="WP_013034146.1">
    <property type="nucleotide sequence ID" value="NC_013960.1"/>
</dbReference>
<name>D5C050_NITHN</name>
<evidence type="ECO:0000256" key="1">
    <source>
        <dbReference type="ARBA" id="ARBA00001938"/>
    </source>
</evidence>
<evidence type="ECO:0000256" key="2">
    <source>
        <dbReference type="ARBA" id="ARBA00022679"/>
    </source>
</evidence>
<dbReference type="GO" id="GO:0031405">
    <property type="term" value="F:lipoic acid binding"/>
    <property type="evidence" value="ECO:0007669"/>
    <property type="project" value="TreeGrafter"/>
</dbReference>
<dbReference type="InterPro" id="IPR023213">
    <property type="entry name" value="CAT-like_dom_sf"/>
</dbReference>
<evidence type="ECO:0000259" key="4">
    <source>
        <dbReference type="Pfam" id="PF00198"/>
    </source>
</evidence>
<dbReference type="HOGENOM" id="CLU_1004099_0_0_6"/>
<evidence type="ECO:0000313" key="6">
    <source>
        <dbReference type="Proteomes" id="UP000001844"/>
    </source>
</evidence>